<dbReference type="InterPro" id="IPR026888">
    <property type="entry name" value="AcetylCoA_hyd_C"/>
</dbReference>
<dbReference type="Proteomes" id="UP000183287">
    <property type="component" value="Unassembled WGS sequence"/>
</dbReference>
<evidence type="ECO:0000313" key="2">
    <source>
        <dbReference type="EMBL" id="SFL60995.1"/>
    </source>
</evidence>
<dbReference type="GO" id="GO:0008775">
    <property type="term" value="F:acetate CoA-transferase activity"/>
    <property type="evidence" value="ECO:0007669"/>
    <property type="project" value="InterPro"/>
</dbReference>
<keyword evidence="2" id="KW-0378">Hydrolase</keyword>
<evidence type="ECO:0000313" key="3">
    <source>
        <dbReference type="Proteomes" id="UP000183287"/>
    </source>
</evidence>
<dbReference type="PANTHER" id="PTHR21432:SF20">
    <property type="entry name" value="ACETYL-COA HYDROLASE"/>
    <property type="match status" value="1"/>
</dbReference>
<dbReference type="GO" id="GO:0006083">
    <property type="term" value="P:acetate metabolic process"/>
    <property type="evidence" value="ECO:0007669"/>
    <property type="project" value="InterPro"/>
</dbReference>
<dbReference type="Gene3D" id="3.40.1080.20">
    <property type="entry name" value="Acetyl-CoA hydrolase/transferase C-terminal domain"/>
    <property type="match status" value="1"/>
</dbReference>
<dbReference type="InterPro" id="IPR046433">
    <property type="entry name" value="ActCoA_hydro"/>
</dbReference>
<feature type="domain" description="Acetyl-CoA hydrolase/transferase C-terminal" evidence="1">
    <location>
        <begin position="144"/>
        <end position="303"/>
    </location>
</feature>
<protein>
    <submittedName>
        <fullName evidence="2">Acetyl-CoA hydrolase/transferase C-terminal domain-containing protein</fullName>
    </submittedName>
</protein>
<proteinExistence type="predicted"/>
<dbReference type="PANTHER" id="PTHR21432">
    <property type="entry name" value="ACETYL-COA HYDROLASE-RELATED"/>
    <property type="match status" value="1"/>
</dbReference>
<keyword evidence="3" id="KW-1185">Reference proteome</keyword>
<dbReference type="AlphaFoldDB" id="A0A1I4J321"/>
<dbReference type="Gene3D" id="3.30.750.70">
    <property type="entry name" value="4-hydroxybutyrate coenzyme like domains"/>
    <property type="match status" value="1"/>
</dbReference>
<reference evidence="3" key="1">
    <citation type="submission" date="2016-10" db="EMBL/GenBank/DDBJ databases">
        <authorList>
            <person name="Varghese N."/>
            <person name="Submissions S."/>
        </authorList>
    </citation>
    <scope>NUCLEOTIDE SEQUENCE [LARGE SCALE GENOMIC DNA]</scope>
    <source>
        <strain evidence="3">Nm44</strain>
    </source>
</reference>
<name>A0A1I4J321_9PROT</name>
<dbReference type="InterPro" id="IPR037171">
    <property type="entry name" value="NagB/RpiA_transferase-like"/>
</dbReference>
<dbReference type="SUPFAM" id="SSF100950">
    <property type="entry name" value="NagB/RpiA/CoA transferase-like"/>
    <property type="match status" value="1"/>
</dbReference>
<evidence type="ECO:0000259" key="1">
    <source>
        <dbReference type="Pfam" id="PF13336"/>
    </source>
</evidence>
<dbReference type="InterPro" id="IPR038460">
    <property type="entry name" value="AcetylCoA_hyd_C_sf"/>
</dbReference>
<accession>A0A1I4J321</accession>
<gene>
    <name evidence="2" type="ORF">SAMN05421863_1001170</name>
</gene>
<dbReference type="GO" id="GO:0016787">
    <property type="term" value="F:hydrolase activity"/>
    <property type="evidence" value="ECO:0007669"/>
    <property type="project" value="UniProtKB-KW"/>
</dbReference>
<dbReference type="EMBL" id="FOUB01000001">
    <property type="protein sequence ID" value="SFL60995.1"/>
    <property type="molecule type" value="Genomic_DNA"/>
</dbReference>
<dbReference type="Pfam" id="PF13336">
    <property type="entry name" value="AcetylCoA_hyd_C"/>
    <property type="match status" value="1"/>
</dbReference>
<keyword evidence="2" id="KW-0808">Transferase</keyword>
<organism evidence="2 3">
    <name type="scientific">Nitrosomonas communis</name>
    <dbReference type="NCBI Taxonomy" id="44574"/>
    <lineage>
        <taxon>Bacteria</taxon>
        <taxon>Pseudomonadati</taxon>
        <taxon>Pseudomonadota</taxon>
        <taxon>Betaproteobacteria</taxon>
        <taxon>Nitrosomonadales</taxon>
        <taxon>Nitrosomonadaceae</taxon>
        <taxon>Nitrosomonas</taxon>
    </lineage>
</organism>
<sequence>MYGDSQVAEQEIDLILESPETDFELYSIPKRPVSLADQAIGLHAARLVCDGGTLQIGIGSIGDAVTNALILRHQENPLFKKLIHRLNSPQFSDHYYDMPFEEGLYGMSEIFVGSFLKLAERGILKREVDGAILHSVFFVECREFYKKLRQMSAKERVRFQMKAVSFTNEIYDEEQHKRLARTKACFINNAMLATLRGSVISDALENGAVVSGVGGQYNFVAQAFALDNARSVITLNATRQSKGKIVSNITWSYGHETIPWHLRDIFITEYGVANLRGKSDSEAIAAMLAITDSRFQGDLLAQAKAAGKIKKCWTIPPEQRNNTPDRIREVLQPARDAGLLPKFPFGTDFTETEQYLMPALEILKQKSHSKKALANLFIKGLLSASLSLVEEVSLERMKLKNPTTLKEYGYQKLLLAALKEAHARPR</sequence>